<dbReference type="InterPro" id="IPR007160">
    <property type="entry name" value="DUF362"/>
</dbReference>
<accession>A0AA37QH10</accession>
<evidence type="ECO:0000313" key="3">
    <source>
        <dbReference type="Proteomes" id="UP001161325"/>
    </source>
</evidence>
<dbReference type="EMBL" id="BRXS01000005">
    <property type="protein sequence ID" value="GLC26658.1"/>
    <property type="molecule type" value="Genomic_DNA"/>
</dbReference>
<keyword evidence="3" id="KW-1185">Reference proteome</keyword>
<dbReference type="Pfam" id="PF04015">
    <property type="entry name" value="DUF362"/>
    <property type="match status" value="1"/>
</dbReference>
<dbReference type="PROSITE" id="PS51318">
    <property type="entry name" value="TAT"/>
    <property type="match status" value="1"/>
</dbReference>
<evidence type="ECO:0000313" key="2">
    <source>
        <dbReference type="EMBL" id="GLC26658.1"/>
    </source>
</evidence>
<dbReference type="AlphaFoldDB" id="A0AA37QH10"/>
<feature type="domain" description="DUF362" evidence="1">
    <location>
        <begin position="83"/>
        <end position="285"/>
    </location>
</feature>
<dbReference type="InterPro" id="IPR006311">
    <property type="entry name" value="TAT_signal"/>
</dbReference>
<sequence length="344" mass="37518">MAFTRRQFVGTVATGVVAGAVLAPLVARAPQREREARWGRDAYVKPPRSRVAIVRADAYDDRLDAALREGLALFPLDVRGRRVVLKPNLVEFDPAGVINTHPALVAAAARVFRSMDAREVIVAEGPGHRRDNEYLLDASGLGAALEDAGVRYVDLNVDGVRRVATRSRFTGLSELWLPETVAGADLFVSMPKLKTHHWAGATLSMKNLFGIMPGTHYGWPKNVLHVKGIPNSIVDINAALPVRRFAIVDGIVGMEGNGPIQGTARKSGLLAFGEDPVAVDATCARLMTLEPSRMDYLADAGAFLGNVEIERIEQVGESLDRFRQDFAVLDRFQSLKPARHDLAR</sequence>
<dbReference type="RefSeq" id="WP_284351115.1">
    <property type="nucleotide sequence ID" value="NZ_BRXS01000005.1"/>
</dbReference>
<organism evidence="2 3">
    <name type="scientific">Roseisolibacter agri</name>
    <dbReference type="NCBI Taxonomy" id="2014610"/>
    <lineage>
        <taxon>Bacteria</taxon>
        <taxon>Pseudomonadati</taxon>
        <taxon>Gemmatimonadota</taxon>
        <taxon>Gemmatimonadia</taxon>
        <taxon>Gemmatimonadales</taxon>
        <taxon>Gemmatimonadaceae</taxon>
        <taxon>Roseisolibacter</taxon>
    </lineage>
</organism>
<evidence type="ECO:0000259" key="1">
    <source>
        <dbReference type="Pfam" id="PF04015"/>
    </source>
</evidence>
<reference evidence="2" key="1">
    <citation type="submission" date="2022-08" db="EMBL/GenBank/DDBJ databases">
        <title>Draft genome sequencing of Roseisolibacter agri AW1220.</title>
        <authorList>
            <person name="Tobiishi Y."/>
            <person name="Tonouchi A."/>
        </authorList>
    </citation>
    <scope>NUCLEOTIDE SEQUENCE</scope>
    <source>
        <strain evidence="2">AW1220</strain>
    </source>
</reference>
<gene>
    <name evidence="2" type="ORF">rosag_31710</name>
</gene>
<comment type="caution">
    <text evidence="2">The sequence shown here is derived from an EMBL/GenBank/DDBJ whole genome shotgun (WGS) entry which is preliminary data.</text>
</comment>
<proteinExistence type="predicted"/>
<dbReference type="Proteomes" id="UP001161325">
    <property type="component" value="Unassembled WGS sequence"/>
</dbReference>
<protein>
    <recommendedName>
        <fullName evidence="1">DUF362 domain-containing protein</fullName>
    </recommendedName>
</protein>
<name>A0AA37QH10_9BACT</name>